<evidence type="ECO:0000313" key="2">
    <source>
        <dbReference type="Proteomes" id="UP000001025"/>
    </source>
</evidence>
<dbReference type="AlphaFoldDB" id="Q7UTW4"/>
<gene>
    <name evidence="1" type="ordered locus">RB3651</name>
</gene>
<proteinExistence type="predicted"/>
<dbReference type="EnsemblBacteria" id="CAD73320">
    <property type="protein sequence ID" value="CAD73320"/>
    <property type="gene ID" value="RB3651"/>
</dbReference>
<organism evidence="1 2">
    <name type="scientific">Rhodopirellula baltica (strain DSM 10527 / NCIMB 13988 / SH1)</name>
    <dbReference type="NCBI Taxonomy" id="243090"/>
    <lineage>
        <taxon>Bacteria</taxon>
        <taxon>Pseudomonadati</taxon>
        <taxon>Planctomycetota</taxon>
        <taxon>Planctomycetia</taxon>
        <taxon>Pirellulales</taxon>
        <taxon>Pirellulaceae</taxon>
        <taxon>Rhodopirellula</taxon>
    </lineage>
</organism>
<dbReference type="STRING" id="243090.RB3651"/>
<dbReference type="HOGENOM" id="CLU_3029362_0_0_0"/>
<reference evidence="1 2" key="1">
    <citation type="journal article" date="2003" name="Proc. Natl. Acad. Sci. U.S.A.">
        <title>Complete genome sequence of the marine planctomycete Pirellula sp. strain 1.</title>
        <authorList>
            <person name="Gloeckner F.O."/>
            <person name="Kube M."/>
            <person name="Bauer M."/>
            <person name="Teeling H."/>
            <person name="Lombardot T."/>
            <person name="Ludwig W."/>
            <person name="Gade D."/>
            <person name="Beck A."/>
            <person name="Borzym K."/>
            <person name="Heitmann K."/>
            <person name="Rabus R."/>
            <person name="Schlesner H."/>
            <person name="Amann R."/>
            <person name="Reinhardt R."/>
        </authorList>
    </citation>
    <scope>NUCLEOTIDE SEQUENCE [LARGE SCALE GENOMIC DNA]</scope>
    <source>
        <strain evidence="2">DSM 10527 / NCIMB 13988 / SH1</strain>
    </source>
</reference>
<keyword evidence="2" id="KW-1185">Reference proteome</keyword>
<evidence type="ECO:0000313" key="1">
    <source>
        <dbReference type="EMBL" id="CAD73320.1"/>
    </source>
</evidence>
<protein>
    <submittedName>
        <fullName evidence="1">Uncharacterized protein</fullName>
    </submittedName>
</protein>
<dbReference type="Proteomes" id="UP000001025">
    <property type="component" value="Chromosome"/>
</dbReference>
<sequence>MLLRRTANTPPICSQHPCKSEALLDRRGPSQFRLGASRETIVARFSPPLNGRRWS</sequence>
<dbReference type="InParanoid" id="Q7UTW4"/>
<name>Q7UTW4_RHOBA</name>
<dbReference type="KEGG" id="rba:RB3651"/>
<dbReference type="EMBL" id="BX294139">
    <property type="protein sequence ID" value="CAD73320.1"/>
    <property type="molecule type" value="Genomic_DNA"/>
</dbReference>
<accession>Q7UTW4</accession>